<keyword evidence="1" id="KW-1133">Transmembrane helix</keyword>
<evidence type="ECO:0000313" key="3">
    <source>
        <dbReference type="Proteomes" id="UP000234849"/>
    </source>
</evidence>
<keyword evidence="1" id="KW-0472">Membrane</keyword>
<evidence type="ECO:0000256" key="1">
    <source>
        <dbReference type="SAM" id="Phobius"/>
    </source>
</evidence>
<keyword evidence="1" id="KW-0812">Transmembrane</keyword>
<dbReference type="AlphaFoldDB" id="A0A2N5NMJ9"/>
<accession>A0A2N5NMJ9</accession>
<evidence type="ECO:0000313" key="2">
    <source>
        <dbReference type="EMBL" id="PLT58133.1"/>
    </source>
</evidence>
<gene>
    <name evidence="2" type="ORF">CDL18_00670</name>
</gene>
<organism evidence="2 3">
    <name type="scientific">Mediterraneibacter gnavus</name>
    <name type="common">Ruminococcus gnavus</name>
    <dbReference type="NCBI Taxonomy" id="33038"/>
    <lineage>
        <taxon>Bacteria</taxon>
        <taxon>Bacillati</taxon>
        <taxon>Bacillota</taxon>
        <taxon>Clostridia</taxon>
        <taxon>Lachnospirales</taxon>
        <taxon>Lachnospiraceae</taxon>
        <taxon>Mediterraneibacter</taxon>
    </lineage>
</organism>
<dbReference type="EMBL" id="NIHM01000001">
    <property type="protein sequence ID" value="PLT58133.1"/>
    <property type="molecule type" value="Genomic_DNA"/>
</dbReference>
<feature type="transmembrane region" description="Helical" evidence="1">
    <location>
        <begin position="9"/>
        <end position="26"/>
    </location>
</feature>
<comment type="caution">
    <text evidence="2">The sequence shown here is derived from an EMBL/GenBank/DDBJ whole genome shotgun (WGS) entry which is preliminary data.</text>
</comment>
<dbReference type="RefSeq" id="WP_101878931.1">
    <property type="nucleotide sequence ID" value="NZ_NIHM01000001.1"/>
</dbReference>
<protein>
    <submittedName>
        <fullName evidence="2">Uncharacterized protein</fullName>
    </submittedName>
</protein>
<dbReference type="Proteomes" id="UP000234849">
    <property type="component" value="Unassembled WGS sequence"/>
</dbReference>
<proteinExistence type="predicted"/>
<name>A0A2N5NMJ9_MEDGN</name>
<reference evidence="2 3" key="1">
    <citation type="journal article" date="2017" name="Genome Med.">
        <title>A novel Ruminococcus gnavus clade enriched in inflammatory bowel disease patients.</title>
        <authorList>
            <person name="Hall A.B."/>
            <person name="Yassour M."/>
            <person name="Sauk J."/>
            <person name="Garner A."/>
            <person name="Jiang X."/>
            <person name="Arthur T."/>
            <person name="Lagoudas G.K."/>
            <person name="Vatanen T."/>
            <person name="Fornelos N."/>
            <person name="Wilson R."/>
            <person name="Bertha M."/>
            <person name="Cohen M."/>
            <person name="Garber J."/>
            <person name="Khalili H."/>
            <person name="Gevers D."/>
            <person name="Ananthakrishnan A.N."/>
            <person name="Kugathasan S."/>
            <person name="Lander E.S."/>
            <person name="Blainey P."/>
            <person name="Vlamakis H."/>
            <person name="Xavier R.J."/>
            <person name="Huttenhower C."/>
        </authorList>
    </citation>
    <scope>NUCLEOTIDE SEQUENCE [LARGE SCALE GENOMIC DNA]</scope>
    <source>
        <strain evidence="2 3">RJX1118</strain>
    </source>
</reference>
<sequence length="129" mass="15785">MNVKKKRDFKYIIIIGVLAATGWFLFQQKPDVRSTTVTHTDGEYRLWVEVNANRWTIENREQFAEKLLKMVDENTFQKVHFSENLEEPHCIIFRVYLMPYHSNWAFEVYCRKQKKDTHHWEIRVRENHL</sequence>